<keyword evidence="3" id="KW-0597">Phosphoprotein</keyword>
<reference evidence="8 9" key="1">
    <citation type="submission" date="2018-09" db="EMBL/GenBank/DDBJ databases">
        <title>YIM PH21274 draft genome.</title>
        <authorList>
            <person name="Miao C."/>
        </authorList>
    </citation>
    <scope>NUCLEOTIDE SEQUENCE [LARGE SCALE GENOMIC DNA]</scope>
    <source>
        <strain evidence="8 9">YIM PH 21724</strain>
    </source>
</reference>
<keyword evidence="2" id="KW-0596">Phosphopantetheine</keyword>
<dbReference type="InterPro" id="IPR006162">
    <property type="entry name" value="Ppantetheine_attach_site"/>
</dbReference>
<dbReference type="InterPro" id="IPR041618">
    <property type="entry name" value="PKS_DE"/>
</dbReference>
<dbReference type="PROSITE" id="PS50075">
    <property type="entry name" value="CARRIER"/>
    <property type="match status" value="1"/>
</dbReference>
<dbReference type="RefSeq" id="WP_147403776.1">
    <property type="nucleotide sequence ID" value="NZ_QZFU01000003.1"/>
</dbReference>
<sequence>RTSSNAIDAEFWRAVEKGDLGALGIDPDRSVDEALPLLSSWRQQQRELSEAQTALHAEKEKAEAAMLAGLRQRVARTSESDRYAAVLEVVVSQIAAVLGHSGAETIGADRNFRDLGFDSLTAVEARNRFNTVTGLRLPATLVFDYPTPDAVATHILEELFGASGQESVPVPVSSASEPVAIVGIGCRFPGGVSSAGELWQLLAEGRDVIGGFPTDR</sequence>
<dbReference type="SUPFAM" id="SSF47336">
    <property type="entry name" value="ACP-like"/>
    <property type="match status" value="1"/>
</dbReference>
<feature type="domain" description="Carrier" evidence="7">
    <location>
        <begin position="84"/>
        <end position="159"/>
    </location>
</feature>
<evidence type="ECO:0000256" key="4">
    <source>
        <dbReference type="ARBA" id="ARBA00022679"/>
    </source>
</evidence>
<feature type="non-terminal residue" evidence="8">
    <location>
        <position position="1"/>
    </location>
</feature>
<dbReference type="GO" id="GO:0006633">
    <property type="term" value="P:fatty acid biosynthetic process"/>
    <property type="evidence" value="ECO:0007669"/>
    <property type="project" value="TreeGrafter"/>
</dbReference>
<comment type="caution">
    <text evidence="8">The sequence shown here is derived from an EMBL/GenBank/DDBJ whole genome shotgun (WGS) entry which is preliminary data.</text>
</comment>
<organism evidence="8 9">
    <name type="scientific">Nocardia panacis</name>
    <dbReference type="NCBI Taxonomy" id="2340916"/>
    <lineage>
        <taxon>Bacteria</taxon>
        <taxon>Bacillati</taxon>
        <taxon>Actinomycetota</taxon>
        <taxon>Actinomycetes</taxon>
        <taxon>Mycobacteriales</taxon>
        <taxon>Nocardiaceae</taxon>
        <taxon>Nocardia</taxon>
    </lineage>
</organism>
<dbReference type="Proteomes" id="UP000266677">
    <property type="component" value="Unassembled WGS sequence"/>
</dbReference>
<evidence type="ECO:0000256" key="6">
    <source>
        <dbReference type="ARBA" id="ARBA00023098"/>
    </source>
</evidence>
<dbReference type="FunFam" id="1.10.1200.10:FF:000007">
    <property type="entry name" value="Probable polyketide synthase pks17"/>
    <property type="match status" value="1"/>
</dbReference>
<dbReference type="InterPro" id="IPR020806">
    <property type="entry name" value="PKS_PP-bd"/>
</dbReference>
<evidence type="ECO:0000313" key="8">
    <source>
        <dbReference type="EMBL" id="RJO80340.1"/>
    </source>
</evidence>
<dbReference type="OrthoDB" id="4571618at2"/>
<dbReference type="GO" id="GO:0031177">
    <property type="term" value="F:phosphopantetheine binding"/>
    <property type="evidence" value="ECO:0007669"/>
    <property type="project" value="InterPro"/>
</dbReference>
<gene>
    <name evidence="8" type="ORF">D5S18_00215</name>
</gene>
<keyword evidence="4" id="KW-0808">Transferase</keyword>
<proteinExistence type="predicted"/>
<dbReference type="Pfam" id="PF00550">
    <property type="entry name" value="PP-binding"/>
    <property type="match status" value="1"/>
</dbReference>
<dbReference type="Gene3D" id="6.10.140.1830">
    <property type="match status" value="1"/>
</dbReference>
<dbReference type="PROSITE" id="PS00012">
    <property type="entry name" value="PHOSPHOPANTETHEINE"/>
    <property type="match status" value="1"/>
</dbReference>
<evidence type="ECO:0000256" key="3">
    <source>
        <dbReference type="ARBA" id="ARBA00022553"/>
    </source>
</evidence>
<dbReference type="InterPro" id="IPR009081">
    <property type="entry name" value="PP-bd_ACP"/>
</dbReference>
<feature type="non-terminal residue" evidence="8">
    <location>
        <position position="216"/>
    </location>
</feature>
<comment type="pathway">
    <text evidence="1">Lipid metabolism.</text>
</comment>
<evidence type="ECO:0000256" key="5">
    <source>
        <dbReference type="ARBA" id="ARBA00022832"/>
    </source>
</evidence>
<dbReference type="EMBL" id="QZFU01000003">
    <property type="protein sequence ID" value="RJO80340.1"/>
    <property type="molecule type" value="Genomic_DNA"/>
</dbReference>
<keyword evidence="9" id="KW-1185">Reference proteome</keyword>
<dbReference type="Pfam" id="PF18369">
    <property type="entry name" value="PKS_DE"/>
    <property type="match status" value="1"/>
</dbReference>
<name>A0A3A4KK34_9NOCA</name>
<evidence type="ECO:0000259" key="7">
    <source>
        <dbReference type="PROSITE" id="PS50075"/>
    </source>
</evidence>
<dbReference type="SMART" id="SM00823">
    <property type="entry name" value="PKS_PP"/>
    <property type="match status" value="1"/>
</dbReference>
<evidence type="ECO:0000256" key="1">
    <source>
        <dbReference type="ARBA" id="ARBA00005189"/>
    </source>
</evidence>
<dbReference type="AlphaFoldDB" id="A0A3A4KK34"/>
<dbReference type="InterPro" id="IPR050091">
    <property type="entry name" value="PKS_NRPS_Biosynth_Enz"/>
</dbReference>
<dbReference type="Pfam" id="PF00109">
    <property type="entry name" value="ketoacyl-synt"/>
    <property type="match status" value="1"/>
</dbReference>
<dbReference type="InterPro" id="IPR014030">
    <property type="entry name" value="Ketoacyl_synth_N"/>
</dbReference>
<dbReference type="SMART" id="SM01294">
    <property type="entry name" value="PKS_PP_betabranch"/>
    <property type="match status" value="1"/>
</dbReference>
<dbReference type="InterPro" id="IPR036736">
    <property type="entry name" value="ACP-like_sf"/>
</dbReference>
<dbReference type="GO" id="GO:0004312">
    <property type="term" value="F:fatty acid synthase activity"/>
    <property type="evidence" value="ECO:0007669"/>
    <property type="project" value="TreeGrafter"/>
</dbReference>
<evidence type="ECO:0000313" key="9">
    <source>
        <dbReference type="Proteomes" id="UP000266677"/>
    </source>
</evidence>
<keyword evidence="5" id="KW-0276">Fatty acid metabolism</keyword>
<dbReference type="PANTHER" id="PTHR43775:SF51">
    <property type="entry name" value="INACTIVE PHENOLPHTHIOCEROL SYNTHESIS POLYKETIDE SYNTHASE TYPE I PKS1-RELATED"/>
    <property type="match status" value="1"/>
</dbReference>
<protein>
    <recommendedName>
        <fullName evidence="7">Carrier domain-containing protein</fullName>
    </recommendedName>
</protein>
<keyword evidence="6" id="KW-0443">Lipid metabolism</keyword>
<dbReference type="Gene3D" id="1.10.1200.10">
    <property type="entry name" value="ACP-like"/>
    <property type="match status" value="1"/>
</dbReference>
<accession>A0A3A4KK34</accession>
<dbReference type="PANTHER" id="PTHR43775">
    <property type="entry name" value="FATTY ACID SYNTHASE"/>
    <property type="match status" value="1"/>
</dbReference>
<evidence type="ECO:0000256" key="2">
    <source>
        <dbReference type="ARBA" id="ARBA00022450"/>
    </source>
</evidence>
<dbReference type="Gene3D" id="3.40.47.10">
    <property type="match status" value="1"/>
</dbReference>
<dbReference type="InterPro" id="IPR016039">
    <property type="entry name" value="Thiolase-like"/>
</dbReference>